<dbReference type="Proteomes" id="UP000000268">
    <property type="component" value="Chromosome"/>
</dbReference>
<evidence type="ECO:0000313" key="3">
    <source>
        <dbReference type="EMBL" id="ABW25334.1"/>
    </source>
</evidence>
<organism evidence="3 4">
    <name type="scientific">Acaryochloris marina (strain MBIC 11017)</name>
    <dbReference type="NCBI Taxonomy" id="329726"/>
    <lineage>
        <taxon>Bacteria</taxon>
        <taxon>Bacillati</taxon>
        <taxon>Cyanobacteriota</taxon>
        <taxon>Cyanophyceae</taxon>
        <taxon>Acaryochloridales</taxon>
        <taxon>Acaryochloridaceae</taxon>
        <taxon>Acaryochloris</taxon>
    </lineage>
</organism>
<proteinExistence type="predicted"/>
<sequence>MGLGAICTLSCLGLHTETALGATKIKFTYGPFGQSLTVQELKTFAETGKASSKLKFFMNAADQDPKVVRRFLTQDVKISLRLADRLLYLLPGEYALFQAGQIFQTPSQGANIQALRSGVIQSLSDDSQISLLEFLEKYPLAEMTIDGVKLARTADQIDRLVSRFAPSVESGAAIATELLESLVCDCESGAIQPKPSVTAPNPIPEPAPDATPPG</sequence>
<reference evidence="3 4" key="1">
    <citation type="journal article" date="2008" name="Proc. Natl. Acad. Sci. U.S.A.">
        <title>Niche adaptation and genome expansion in the chlorophyll d-producing cyanobacterium Acaryochloris marina.</title>
        <authorList>
            <person name="Swingley W.D."/>
            <person name="Chen M."/>
            <person name="Cheung P.C."/>
            <person name="Conrad A.L."/>
            <person name="Dejesa L.C."/>
            <person name="Hao J."/>
            <person name="Honchak B.M."/>
            <person name="Karbach L.E."/>
            <person name="Kurdoglu A."/>
            <person name="Lahiri S."/>
            <person name="Mastrian S.D."/>
            <person name="Miyashita H."/>
            <person name="Page L."/>
            <person name="Ramakrishna P."/>
            <person name="Satoh S."/>
            <person name="Sattley W.M."/>
            <person name="Shimada Y."/>
            <person name="Taylor H.L."/>
            <person name="Tomo T."/>
            <person name="Tsuchiya T."/>
            <person name="Wang Z.T."/>
            <person name="Raymond J."/>
            <person name="Mimuro M."/>
            <person name="Blankenship R.E."/>
            <person name="Touchman J.W."/>
        </authorList>
    </citation>
    <scope>NUCLEOTIDE SEQUENCE [LARGE SCALE GENOMIC DNA]</scope>
    <source>
        <strain evidence="4">MBIC 11017</strain>
    </source>
</reference>
<dbReference type="HOGENOM" id="CLU_1286415_0_0_3"/>
<dbReference type="EMBL" id="CP000828">
    <property type="protein sequence ID" value="ABW25334.1"/>
    <property type="molecule type" value="Genomic_DNA"/>
</dbReference>
<feature type="compositionally biased region" description="Pro residues" evidence="1">
    <location>
        <begin position="201"/>
        <end position="214"/>
    </location>
</feature>
<name>B0C8U4_ACAM1</name>
<evidence type="ECO:0000256" key="1">
    <source>
        <dbReference type="SAM" id="MobiDB-lite"/>
    </source>
</evidence>
<protein>
    <submittedName>
        <fullName evidence="3">Conserved domain protein</fullName>
    </submittedName>
</protein>
<accession>B0C8U4</accession>
<dbReference type="Pfam" id="PF07176">
    <property type="entry name" value="DUF1400"/>
    <property type="match status" value="1"/>
</dbReference>
<evidence type="ECO:0000259" key="2">
    <source>
        <dbReference type="Pfam" id="PF07176"/>
    </source>
</evidence>
<feature type="domain" description="DUF1400" evidence="2">
    <location>
        <begin position="22"/>
        <end position="146"/>
    </location>
</feature>
<dbReference type="eggNOG" id="COG4188">
    <property type="taxonomic scope" value="Bacteria"/>
</dbReference>
<evidence type="ECO:0000313" key="4">
    <source>
        <dbReference type="Proteomes" id="UP000000268"/>
    </source>
</evidence>
<dbReference type="InterPro" id="IPR010802">
    <property type="entry name" value="DUF1400"/>
</dbReference>
<gene>
    <name evidence="3" type="ordered locus">AM1_0248</name>
</gene>
<keyword evidence="4" id="KW-1185">Reference proteome</keyword>
<feature type="region of interest" description="Disordered" evidence="1">
    <location>
        <begin position="192"/>
        <end position="214"/>
    </location>
</feature>
<dbReference type="STRING" id="329726.AM1_0248"/>
<dbReference type="OrthoDB" id="454181at2"/>
<dbReference type="AlphaFoldDB" id="B0C8U4"/>
<dbReference type="KEGG" id="amr:AM1_0248"/>